<accession>A0A177A434</accession>
<protein>
    <submittedName>
        <fullName evidence="1">Uncharacterized protein</fullName>
    </submittedName>
</protein>
<evidence type="ECO:0000313" key="1">
    <source>
        <dbReference type="EMBL" id="OAF56928.1"/>
    </source>
</evidence>
<dbReference type="RefSeq" id="XP_024322219.1">
    <property type="nucleotide sequence ID" value="XM_024470524.1"/>
</dbReference>
<gene>
    <name evidence="1" type="ORF">VC83_06944</name>
</gene>
<reference evidence="1" key="1">
    <citation type="submission" date="2016-03" db="EMBL/GenBank/DDBJ databases">
        <title>Updated assembly of Pseudogymnoascus destructans, the fungus causing white-nose syndrome of bats.</title>
        <authorList>
            <person name="Palmer J.M."/>
            <person name="Drees K.P."/>
            <person name="Foster J.T."/>
            <person name="Lindner D.L."/>
        </authorList>
    </citation>
    <scope>NUCLEOTIDE SEQUENCE [LARGE SCALE GENOMIC DNA]</scope>
    <source>
        <strain evidence="1">20631-21</strain>
    </source>
</reference>
<dbReference type="AlphaFoldDB" id="A0A177A434"/>
<dbReference type="EMBL" id="KV441402">
    <property type="protein sequence ID" value="OAF56928.1"/>
    <property type="molecule type" value="Genomic_DNA"/>
</dbReference>
<sequence length="78" mass="8531">MPLGLYGLVLRLMGYKESSCAGGRDPELIHRRTPLLNRGCGSVDIRLFGSKEGPLGVSTTPHLPSYLPLFQSVSEQIF</sequence>
<dbReference type="Proteomes" id="UP000077154">
    <property type="component" value="Unassembled WGS sequence"/>
</dbReference>
<dbReference type="GeneID" id="36289994"/>
<proteinExistence type="predicted"/>
<name>A0A177A434_9PEZI</name>
<organism evidence="1">
    <name type="scientific">Pseudogymnoascus destructans</name>
    <dbReference type="NCBI Taxonomy" id="655981"/>
    <lineage>
        <taxon>Eukaryota</taxon>
        <taxon>Fungi</taxon>
        <taxon>Dikarya</taxon>
        <taxon>Ascomycota</taxon>
        <taxon>Pezizomycotina</taxon>
        <taxon>Leotiomycetes</taxon>
        <taxon>Thelebolales</taxon>
        <taxon>Thelebolaceae</taxon>
        <taxon>Pseudogymnoascus</taxon>
    </lineage>
</organism>